<dbReference type="AlphaFoldDB" id="A0A1D9GBW8"/>
<dbReference type="Proteomes" id="UP000176944">
    <property type="component" value="Plasmid unnamed2"/>
</dbReference>
<organism evidence="1">
    <name type="scientific">Moorena producens (strain JHB)</name>
    <dbReference type="NCBI Taxonomy" id="1454205"/>
    <lineage>
        <taxon>Bacteria</taxon>
        <taxon>Bacillati</taxon>
        <taxon>Cyanobacteriota</taxon>
        <taxon>Cyanophyceae</taxon>
        <taxon>Coleofasciculales</taxon>
        <taxon>Coleofasciculaceae</taxon>
        <taxon>Moorena</taxon>
    </lineage>
</organism>
<sequence>MTRTSTSTVTDGLLHCMNGKWTIQIPADAYTMTGSDWYGWLKTNSKFRFKHGADVSYTAYKHSDSYWKVQRRVNGRLRNKYLGSSGELHYGRLLDIGHQLALPDELYWQKETGQTTGSQELRELNYKISGANELIEQYLTAHGKDAIPGSPRWEHLGRFRQWLEIQGSDTPGESE</sequence>
<name>A0A1D9GBW8_MOOP1</name>
<evidence type="ECO:0000313" key="1">
    <source>
        <dbReference type="EMBL" id="AOY85051.2"/>
    </source>
</evidence>
<proteinExistence type="predicted"/>
<protein>
    <submittedName>
        <fullName evidence="1">Uncharacterized protein</fullName>
    </submittedName>
</protein>
<keyword evidence="1" id="KW-0614">Plasmid</keyword>
<reference evidence="1" key="2">
    <citation type="journal article" date="2017" name="Proc. Natl. Acad. Sci. U.S.A.">
        <title>Comparative genomics uncovers the prolific and distinctive metabolic potential of the cyanobacterial genus Moorea.</title>
        <authorList>
            <person name="Leao T."/>
            <person name="Castelao G."/>
            <person name="Korobeynikov A."/>
            <person name="Monroe E.A."/>
            <person name="Podell S."/>
            <person name="Glukhov E."/>
            <person name="Allen E.E."/>
            <person name="Gerwick W.H."/>
            <person name="Gerwick L."/>
        </authorList>
    </citation>
    <scope>NUCLEOTIDE SEQUENCE</scope>
    <source>
        <strain evidence="1">JHB</strain>
        <plasmid evidence="1">unnamed1</plasmid>
    </source>
</reference>
<geneLocation type="plasmid" evidence="1">
    <name>unnamed1</name>
</geneLocation>
<dbReference type="EMBL" id="CP017709">
    <property type="protein sequence ID" value="AOY85051.2"/>
    <property type="molecule type" value="Genomic_DNA"/>
</dbReference>
<evidence type="ECO:0000313" key="2">
    <source>
        <dbReference type="EMBL" id="AOY85060.2"/>
    </source>
</evidence>
<dbReference type="EMBL" id="CP017710">
    <property type="protein sequence ID" value="AOY85060.2"/>
    <property type="molecule type" value="Genomic_DNA"/>
</dbReference>
<gene>
    <name evidence="1" type="ORF">BJP36_35420</name>
    <name evidence="2" type="ORF">BJP36_35475</name>
</gene>
<reference evidence="3" key="1">
    <citation type="submission" date="2016-10" db="EMBL/GenBank/DDBJ databases">
        <title>Comparative genomics uncovers the prolific and rare metabolic potential of the cyanobacterial genus Moorea.</title>
        <authorList>
            <person name="Leao T."/>
            <person name="Castelao G."/>
            <person name="Korobeynikov A."/>
            <person name="Monroe E.A."/>
            <person name="Podell S."/>
            <person name="Glukhov E."/>
            <person name="Allen E."/>
            <person name="Gerwick W.H."/>
            <person name="Gerwick L."/>
        </authorList>
    </citation>
    <scope>NUCLEOTIDE SEQUENCE [LARGE SCALE GENOMIC DNA]</scope>
    <source>
        <strain evidence="3">JHB</strain>
        <plasmid evidence="3">Plasmid unnamed2</plasmid>
    </source>
</reference>
<accession>A0A1D9GBW8</accession>
<geneLocation type="plasmid" evidence="2 3">
    <name>unnamed2</name>
</geneLocation>
<dbReference type="Proteomes" id="UP000176944">
    <property type="component" value="Plasmid unnamed1"/>
</dbReference>
<evidence type="ECO:0000313" key="3">
    <source>
        <dbReference type="Proteomes" id="UP000176944"/>
    </source>
</evidence>